<dbReference type="RefSeq" id="WP_041503560.1">
    <property type="nucleotide sequence ID" value="NZ_JPIT01000030.1"/>
</dbReference>
<dbReference type="Proteomes" id="UP000031980">
    <property type="component" value="Unassembled WGS sequence"/>
</dbReference>
<reference evidence="1 3" key="2">
    <citation type="submission" date="2014-07" db="EMBL/GenBank/DDBJ databases">
        <title>Porphyromonadaceae bacterium OUH 334697 = ATCC BAA-2682 = DSM 28341 draft genome.</title>
        <authorList>
            <person name="Sydenham T.V."/>
            <person name="Hasman H."/>
            <person name="Justesen U.S."/>
        </authorList>
    </citation>
    <scope>NUCLEOTIDE SEQUENCE [LARGE SCALE GENOMIC DNA]</scope>
    <source>
        <strain evidence="1 3">OUH 334697</strain>
    </source>
</reference>
<proteinExistence type="predicted"/>
<dbReference type="AlphaFoldDB" id="A0A0C3RJ24"/>
<dbReference type="Proteomes" id="UP000031937">
    <property type="component" value="Unassembled WGS sequence"/>
</dbReference>
<dbReference type="EMBL" id="JPIT01000030">
    <property type="protein sequence ID" value="KIO44242.1"/>
    <property type="molecule type" value="Genomic_DNA"/>
</dbReference>
<reference evidence="2 4" key="1">
    <citation type="submission" date="2014-07" db="EMBL/GenBank/DDBJ databases">
        <title>Porphyromonadaceae bacterium OUH 308042 = ATCC BAA-2681 = DSM 28342 draft genome.</title>
        <authorList>
            <person name="Sydenham T.V."/>
            <person name="Hasman H."/>
            <person name="Justensen U.S."/>
        </authorList>
    </citation>
    <scope>NUCLEOTIDE SEQUENCE [LARGE SCALE GENOMIC DNA]</scope>
    <source>
        <strain evidence="2 4">OUH 308042</strain>
    </source>
</reference>
<sequence>MTRFLILTITVVCIGITIAWNNKAHGVLHQNTPMKNIELKFIIQESSEVPLHHDIIIYDGDPSRNGHVLTKGKATTKKPFVTSIRVSAQKHELFSVSRIPFHSKQITRTVKQTKP</sequence>
<evidence type="ECO:0000313" key="4">
    <source>
        <dbReference type="Proteomes" id="UP000031980"/>
    </source>
</evidence>
<comment type="caution">
    <text evidence="2">The sequence shown here is derived from an EMBL/GenBank/DDBJ whole genome shotgun (WGS) entry which is preliminary data.</text>
</comment>
<keyword evidence="4" id="KW-1185">Reference proteome</keyword>
<gene>
    <name evidence="2" type="ORF">BA92_00155</name>
    <name evidence="1" type="ORF">IE90_09210</name>
</gene>
<name>A0A0C3RJ24_9PORP</name>
<protein>
    <submittedName>
        <fullName evidence="2">Uncharacterized protein</fullName>
    </submittedName>
</protein>
<evidence type="ECO:0000313" key="1">
    <source>
        <dbReference type="EMBL" id="KIO44242.1"/>
    </source>
</evidence>
<organism evidence="2 4">
    <name type="scientific">Sanguibacteroides justesenii</name>
    <dbReference type="NCBI Taxonomy" id="1547597"/>
    <lineage>
        <taxon>Bacteria</taxon>
        <taxon>Pseudomonadati</taxon>
        <taxon>Bacteroidota</taxon>
        <taxon>Bacteroidia</taxon>
        <taxon>Bacteroidales</taxon>
        <taxon>Porphyromonadaceae</taxon>
        <taxon>Sanguibacteroides</taxon>
    </lineage>
</organism>
<dbReference type="EMBL" id="JPIU01000012">
    <property type="protein sequence ID" value="KIO47611.1"/>
    <property type="molecule type" value="Genomic_DNA"/>
</dbReference>
<evidence type="ECO:0000313" key="3">
    <source>
        <dbReference type="Proteomes" id="UP000031937"/>
    </source>
</evidence>
<evidence type="ECO:0000313" key="2">
    <source>
        <dbReference type="EMBL" id="KIO47611.1"/>
    </source>
</evidence>
<accession>A0A0C3RJ24</accession>